<proteinExistence type="predicted"/>
<dbReference type="InterPro" id="IPR055259">
    <property type="entry name" value="YkvP/CgeB_Glyco_trans-like"/>
</dbReference>
<keyword evidence="1" id="KW-0802">TPR repeat</keyword>
<dbReference type="Proteomes" id="UP000001422">
    <property type="component" value="Chromosome"/>
</dbReference>
<reference evidence="3 4" key="1">
    <citation type="journal article" date="2003" name="Nature">
        <title>The genome of a motile marine Synechococcus.</title>
        <authorList>
            <person name="Palenik B."/>
            <person name="Brahamsha B."/>
            <person name="Larimer F."/>
            <person name="Land M."/>
            <person name="Hauser L."/>
            <person name="Chain P."/>
            <person name="Lamerdin J."/>
            <person name="Regala W."/>
            <person name="Allen E.A."/>
            <person name="McCarren J."/>
            <person name="Paulsen I."/>
            <person name="Dufresne A."/>
            <person name="Partensky F."/>
            <person name="Webb E."/>
            <person name="Waterbury J."/>
        </authorList>
    </citation>
    <scope>NUCLEOTIDE SEQUENCE [LARGE SCALE GENOMIC DNA]</scope>
    <source>
        <strain evidence="3 4">WH8102</strain>
    </source>
</reference>
<dbReference type="HOGENOM" id="CLU_476411_0_0_3"/>
<feature type="repeat" description="TPR" evidence="1">
    <location>
        <begin position="413"/>
        <end position="446"/>
    </location>
</feature>
<evidence type="ECO:0000259" key="2">
    <source>
        <dbReference type="Pfam" id="PF13524"/>
    </source>
</evidence>
<dbReference type="SMART" id="SM00028">
    <property type="entry name" value="TPR"/>
    <property type="match status" value="5"/>
</dbReference>
<dbReference type="InterPro" id="IPR011990">
    <property type="entry name" value="TPR-like_helical_dom_sf"/>
</dbReference>
<dbReference type="PANTHER" id="PTHR44809">
    <property type="match status" value="1"/>
</dbReference>
<dbReference type="AlphaFoldDB" id="Q7U7J3"/>
<name>Q7U7J3_PARMW</name>
<keyword evidence="3" id="KW-0808">Transferase</keyword>
<keyword evidence="4" id="KW-1185">Reference proteome</keyword>
<dbReference type="KEGG" id="syw:SYNW0989"/>
<dbReference type="eggNOG" id="COG0457">
    <property type="taxonomic scope" value="Bacteria"/>
</dbReference>
<dbReference type="RefSeq" id="WP_011127854.1">
    <property type="nucleotide sequence ID" value="NC_005070.1"/>
</dbReference>
<dbReference type="SUPFAM" id="SSF53756">
    <property type="entry name" value="UDP-Glycosyltransferase/glycogen phosphorylase"/>
    <property type="match status" value="1"/>
</dbReference>
<keyword evidence="3" id="KW-0328">Glycosyltransferase</keyword>
<dbReference type="Pfam" id="PF14559">
    <property type="entry name" value="TPR_19"/>
    <property type="match status" value="1"/>
</dbReference>
<dbReference type="Gene3D" id="3.40.50.2000">
    <property type="entry name" value="Glycogen Phosphorylase B"/>
    <property type="match status" value="1"/>
</dbReference>
<dbReference type="EMBL" id="BX569691">
    <property type="protein sequence ID" value="CAE07504.1"/>
    <property type="molecule type" value="Genomic_DNA"/>
</dbReference>
<dbReference type="PANTHER" id="PTHR44809:SF1">
    <property type="entry name" value="PROTEIN O-MANNOSYL-TRANSFERASE TMTC1"/>
    <property type="match status" value="1"/>
</dbReference>
<dbReference type="PROSITE" id="PS50005">
    <property type="entry name" value="TPR"/>
    <property type="match status" value="1"/>
</dbReference>
<dbReference type="InterPro" id="IPR019734">
    <property type="entry name" value="TPR_rpt"/>
</dbReference>
<evidence type="ECO:0000313" key="4">
    <source>
        <dbReference type="Proteomes" id="UP000001422"/>
    </source>
</evidence>
<protein>
    <recommendedName>
        <fullName evidence="2">Spore protein YkvP/CgeB glycosyl transferase-like domain-containing protein</fullName>
    </recommendedName>
</protein>
<dbReference type="STRING" id="84588.SYNW0989"/>
<dbReference type="Pfam" id="PF13524">
    <property type="entry name" value="Glyco_trans_1_2"/>
    <property type="match status" value="1"/>
</dbReference>
<dbReference type="GO" id="GO:0016757">
    <property type="term" value="F:glycosyltransferase activity"/>
    <property type="evidence" value="ECO:0007669"/>
    <property type="project" value="UniProtKB-KW"/>
</dbReference>
<dbReference type="SUPFAM" id="SSF48452">
    <property type="entry name" value="TPR-like"/>
    <property type="match status" value="1"/>
</dbReference>
<sequence length="572" mass="63403">MRIVLIGSFGSSGDQHYRMHQPAAALAALPGVEVFEVHPDARYRDAAALAADLLVLTMTLDLEAFRLIRQRRLLGRPTVVEVNDYLPDVQAWNPAAGSWHDPRGQKLFHGLIHNADACQFSSGGLADRLQQQARSAVVLPNHLDAIPGFDELKHRADGRPLRIGWGGSIGHLEDLRHIAPALLQWLPQQSDVQLEIMADPSLAAVFEGRAEEHVLIRKPGSLDHYRSWLNSLHIGLAPLLPTDYNRCRSDVKFLEYAAAGAAAVLQNETPYQALAATDLASLFDSPEAMIQQLEGLVQNPEQRLEQARRAHAYVSTNRDIQTAVVERQTFYIGLLQQSNSVPGPLPAPLEQQRERTLTQIPGWKRIGERHCRLKLSSNADQGFAKGLKALQGGHWSAATEHLQAAIQNEPDHAPAHTFLGVCAEKQGQSEQASRAFRTAHQLDPLALRPRRGLERPHQRTFAAARLLERRGNSAAAERHYRAILDQLPSHNGALLQLATLLQRQGNSEQAAFCLERLLHAHPDHVHGHTNQSILLSRQGQWPEAQAACLRALAIDPSFLPALRQQHHLARHS</sequence>
<evidence type="ECO:0000256" key="1">
    <source>
        <dbReference type="PROSITE-ProRule" id="PRU00339"/>
    </source>
</evidence>
<gene>
    <name evidence="3" type="ordered locus">SYNW0989</name>
</gene>
<organism evidence="3 4">
    <name type="scientific">Parasynechococcus marenigrum (strain WH8102)</name>
    <dbReference type="NCBI Taxonomy" id="84588"/>
    <lineage>
        <taxon>Bacteria</taxon>
        <taxon>Bacillati</taxon>
        <taxon>Cyanobacteriota</taxon>
        <taxon>Cyanophyceae</taxon>
        <taxon>Synechococcales</taxon>
        <taxon>Prochlorococcaceae</taxon>
        <taxon>Parasynechococcus</taxon>
        <taxon>Parasynechococcus marenigrum</taxon>
    </lineage>
</organism>
<evidence type="ECO:0000313" key="3">
    <source>
        <dbReference type="EMBL" id="CAE07504.1"/>
    </source>
</evidence>
<dbReference type="eggNOG" id="COG0438">
    <property type="taxonomic scope" value="Bacteria"/>
</dbReference>
<feature type="domain" description="Spore protein YkvP/CgeB glycosyl transferase-like" evidence="2">
    <location>
        <begin position="222"/>
        <end position="316"/>
    </location>
</feature>
<dbReference type="Pfam" id="PF13432">
    <property type="entry name" value="TPR_16"/>
    <property type="match status" value="1"/>
</dbReference>
<dbReference type="Gene3D" id="1.25.40.10">
    <property type="entry name" value="Tetratricopeptide repeat domain"/>
    <property type="match status" value="2"/>
</dbReference>
<accession>Q7U7J3</accession>
<dbReference type="InterPro" id="IPR052943">
    <property type="entry name" value="TMTC_O-mannosyl-trnsfr"/>
</dbReference>